<feature type="compositionally biased region" description="Low complexity" evidence="11">
    <location>
        <begin position="315"/>
        <end position="341"/>
    </location>
</feature>
<dbReference type="PROSITE" id="PS50030">
    <property type="entry name" value="UBA"/>
    <property type="match status" value="1"/>
</dbReference>
<dbReference type="CDD" id="cd14270">
    <property type="entry name" value="UBA"/>
    <property type="match status" value="1"/>
</dbReference>
<dbReference type="InterPro" id="IPR000719">
    <property type="entry name" value="Prot_kinase_dom"/>
</dbReference>
<dbReference type="GO" id="GO:0016301">
    <property type="term" value="F:kinase activity"/>
    <property type="evidence" value="ECO:0007669"/>
    <property type="project" value="UniProtKB-KW"/>
</dbReference>
<evidence type="ECO:0000313" key="16">
    <source>
        <dbReference type="EMBL" id="BES92200.1"/>
    </source>
</evidence>
<dbReference type="Gene3D" id="1.10.510.10">
    <property type="entry name" value="Transferase(Phosphotransferase) domain 1"/>
    <property type="match status" value="1"/>
</dbReference>
<evidence type="ECO:0000256" key="1">
    <source>
        <dbReference type="ARBA" id="ARBA00009903"/>
    </source>
</evidence>
<evidence type="ECO:0000259" key="14">
    <source>
        <dbReference type="PROSITE" id="PS50030"/>
    </source>
</evidence>
<dbReference type="PROSITE" id="PS50011">
    <property type="entry name" value="PROTEIN_KINASE_DOM"/>
    <property type="match status" value="1"/>
</dbReference>
<gene>
    <name evidence="16" type="ORF">NTJ_05008</name>
</gene>
<feature type="compositionally biased region" description="Polar residues" evidence="11">
    <location>
        <begin position="503"/>
        <end position="518"/>
    </location>
</feature>
<feature type="compositionally biased region" description="Pro residues" evidence="11">
    <location>
        <begin position="255"/>
        <end position="284"/>
    </location>
</feature>
<keyword evidence="5 10" id="KW-0547">Nucleotide-binding</keyword>
<feature type="domain" description="UBA" evidence="14">
    <location>
        <begin position="130"/>
        <end position="176"/>
    </location>
</feature>
<dbReference type="InterPro" id="IPR015940">
    <property type="entry name" value="UBA"/>
</dbReference>
<dbReference type="InterPro" id="IPR050236">
    <property type="entry name" value="Ser_Thr_kinase_AGC"/>
</dbReference>
<dbReference type="InterPro" id="IPR049761">
    <property type="entry name" value="LATS1-like_MobB"/>
</dbReference>
<dbReference type="Gene3D" id="3.30.200.20">
    <property type="entry name" value="Phosphorylase Kinase, domain 1"/>
    <property type="match status" value="1"/>
</dbReference>
<evidence type="ECO:0000256" key="7">
    <source>
        <dbReference type="ARBA" id="ARBA00022840"/>
    </source>
</evidence>
<feature type="region of interest" description="Disordered" evidence="11">
    <location>
        <begin position="54"/>
        <end position="73"/>
    </location>
</feature>
<keyword evidence="6 16" id="KW-0418">Kinase</keyword>
<evidence type="ECO:0000256" key="4">
    <source>
        <dbReference type="ARBA" id="ARBA00022679"/>
    </source>
</evidence>
<evidence type="ECO:0000259" key="15">
    <source>
        <dbReference type="PROSITE" id="PS51285"/>
    </source>
</evidence>
<dbReference type="SMART" id="SM00133">
    <property type="entry name" value="S_TK_X"/>
    <property type="match status" value="1"/>
</dbReference>
<dbReference type="PROSITE" id="PS00107">
    <property type="entry name" value="PROTEIN_KINASE_ATP"/>
    <property type="match status" value="1"/>
</dbReference>
<comment type="similarity">
    <text evidence="1">Belongs to the protein kinase superfamily. AGC Ser/Thr protein kinase family.</text>
</comment>
<dbReference type="InterPro" id="IPR011009">
    <property type="entry name" value="Kinase-like_dom_sf"/>
</dbReference>
<dbReference type="Pfam" id="PF00069">
    <property type="entry name" value="Pkinase"/>
    <property type="match status" value="2"/>
</dbReference>
<dbReference type="PANTHER" id="PTHR24356">
    <property type="entry name" value="SERINE/THREONINE-PROTEIN KINASE"/>
    <property type="match status" value="1"/>
</dbReference>
<evidence type="ECO:0000259" key="13">
    <source>
        <dbReference type="PROSITE" id="PS50011"/>
    </source>
</evidence>
<feature type="domain" description="AGC-kinase C-terminal" evidence="15">
    <location>
        <begin position="1003"/>
        <end position="1074"/>
    </location>
</feature>
<keyword evidence="17" id="KW-1185">Reference proteome</keyword>
<feature type="region of interest" description="Disordered" evidence="11">
    <location>
        <begin position="175"/>
        <end position="194"/>
    </location>
</feature>
<feature type="compositionally biased region" description="Low complexity" evidence="11">
    <location>
        <begin position="295"/>
        <end position="306"/>
    </location>
</feature>
<dbReference type="InterPro" id="IPR017441">
    <property type="entry name" value="Protein_kinase_ATP_BS"/>
</dbReference>
<keyword evidence="7 10" id="KW-0067">ATP-binding</keyword>
<evidence type="ECO:0000256" key="9">
    <source>
        <dbReference type="ARBA" id="ARBA00048679"/>
    </source>
</evidence>
<comment type="catalytic activity">
    <reaction evidence="8">
        <text>L-threonyl-[protein] + ATP = O-phospho-L-threonyl-[protein] + ADP + H(+)</text>
        <dbReference type="Rhea" id="RHEA:46608"/>
        <dbReference type="Rhea" id="RHEA-COMP:11060"/>
        <dbReference type="Rhea" id="RHEA-COMP:11605"/>
        <dbReference type="ChEBI" id="CHEBI:15378"/>
        <dbReference type="ChEBI" id="CHEBI:30013"/>
        <dbReference type="ChEBI" id="CHEBI:30616"/>
        <dbReference type="ChEBI" id="CHEBI:61977"/>
        <dbReference type="ChEBI" id="CHEBI:456216"/>
        <dbReference type="EC" id="2.7.11.1"/>
    </reaction>
</comment>
<feature type="binding site" evidence="10">
    <location>
        <position position="724"/>
    </location>
    <ligand>
        <name>ATP</name>
        <dbReference type="ChEBI" id="CHEBI:30616"/>
    </ligand>
</feature>
<dbReference type="Proteomes" id="UP001307889">
    <property type="component" value="Chromosome 3"/>
</dbReference>
<evidence type="ECO:0000256" key="5">
    <source>
        <dbReference type="ARBA" id="ARBA00022741"/>
    </source>
</evidence>
<dbReference type="SMART" id="SM00220">
    <property type="entry name" value="S_TKc"/>
    <property type="match status" value="1"/>
</dbReference>
<organism evidence="16 17">
    <name type="scientific">Nesidiocoris tenuis</name>
    <dbReference type="NCBI Taxonomy" id="355587"/>
    <lineage>
        <taxon>Eukaryota</taxon>
        <taxon>Metazoa</taxon>
        <taxon>Ecdysozoa</taxon>
        <taxon>Arthropoda</taxon>
        <taxon>Hexapoda</taxon>
        <taxon>Insecta</taxon>
        <taxon>Pterygota</taxon>
        <taxon>Neoptera</taxon>
        <taxon>Paraneoptera</taxon>
        <taxon>Hemiptera</taxon>
        <taxon>Heteroptera</taxon>
        <taxon>Panheteroptera</taxon>
        <taxon>Cimicomorpha</taxon>
        <taxon>Miridae</taxon>
        <taxon>Dicyphina</taxon>
        <taxon>Nesidiocoris</taxon>
    </lineage>
</organism>
<feature type="domain" description="Protein kinase" evidence="13">
    <location>
        <begin position="695"/>
        <end position="1002"/>
    </location>
</feature>
<sequence>MWLSAILFEIQILDVLMGCGETDSLGVWLPCPGISIFASTGLFRDNFTEKTSSLSREVERSACGGEEPSKALLPRSSGYHQKALAEIRNSLLPFANSGEGSSSAASTISTVSTTSGVSSASGLSSASTNGLDKEAALGRQNVNHLVNMGYSEESSVRALKMAGGRYEAALDLLAKQQQQQSHENMNGGGNIGTKLSRRASLDRELNIQRWGSPALDSGAGSSRSDSPRGQMPADHNTGQGLVGRQYSPANGAASEPPPPPPPRSSSTPPPPPLPHGYPPPPPPATSMQQLLKRMSPAPVSSVPPSARGTSPVARQPMVVQNNPQVQQQLTQQMQALSLYPSAEPPPPYPLGAPPPPPSYTASIQSRQSPTMQQDYRKSPSSGIYSGASAGSPSPVTVSGGSTTPTSVARPTPLQAWGARQAKTQPLVIMQSVKSTQVQKPILQTAIAPTSPPPPPSYASSIQQKQQHVQQDRPGPATAVPAAANGNAKAMTPPAVPTTEPPSYASTMQALAAQRQAQHTTDDATVVVDSSATPKPSSAVHHPLQRKYSPAGDARADSPGSNSGGGQRTPPLPPTASTSVKGNNANGPQVNGGGYKIDHQSPIPERKHISKEKEEERRDCKVRNYSPQAFKFFMEQHVENVIKSHKQRMFRRLQLETEMSKIGLSEEAQAQMRKMLSQKESNYIRLKRAKMDKSMFVRIKHIGVGAFGEVSLVRKIDTNHLYAMKTLRKADVLKRNQVAHVKAERDILAEADNEWVVKLYYSFQDKDNLYFVMDYIPGGDLMSLLIKLGIFEEPLARFYIAELTCAVESVHKMGFIHRDIKPDNILIDRDGHIKLTDFGLCTGFRWTHNSKYYQRNGEHGRQDSMEPNEDWVSAECRCYQTTQPLKPLERRRHREHQRCQAHSLVGTPNYMAPEVLIRTGYTQLCDWWSVGVILYEMLVGQPPFLAPSPAETQYKVIHWEQTLQIPKAANVSPEAKDLMLKLCTSAERRLGQIANEVKAHPFFKGVDFEKGVRRLTPPHIPRIRYSTDTSNFDPVDPDKLRDSGDSDDGSGSSGRSPHSFHGFFEFTFRRFFDDGGASAPYPPLHNLTISLDDSDNQGTFVV</sequence>
<dbReference type="EC" id="2.7.11.1" evidence="2"/>
<evidence type="ECO:0000256" key="6">
    <source>
        <dbReference type="ARBA" id="ARBA00022777"/>
    </source>
</evidence>
<feature type="compositionally biased region" description="Basic and acidic residues" evidence="11">
    <location>
        <begin position="595"/>
        <end position="618"/>
    </location>
</feature>
<dbReference type="Gene3D" id="1.10.8.10">
    <property type="entry name" value="DNA helicase RuvA subunit, C-terminal domain"/>
    <property type="match status" value="1"/>
</dbReference>
<dbReference type="SUPFAM" id="SSF56112">
    <property type="entry name" value="Protein kinase-like (PK-like)"/>
    <property type="match status" value="1"/>
</dbReference>
<dbReference type="InterPro" id="IPR009060">
    <property type="entry name" value="UBA-like_sf"/>
</dbReference>
<keyword evidence="3" id="KW-0723">Serine/threonine-protein kinase</keyword>
<feature type="compositionally biased region" description="Polar residues" evidence="11">
    <location>
        <begin position="574"/>
        <end position="588"/>
    </location>
</feature>
<evidence type="ECO:0000256" key="11">
    <source>
        <dbReference type="SAM" id="MobiDB-lite"/>
    </source>
</evidence>
<dbReference type="PROSITE" id="PS51285">
    <property type="entry name" value="AGC_KINASE_CTER"/>
    <property type="match status" value="1"/>
</dbReference>
<evidence type="ECO:0000256" key="8">
    <source>
        <dbReference type="ARBA" id="ARBA00047899"/>
    </source>
</evidence>
<dbReference type="PANTHER" id="PTHR24356:SF418">
    <property type="entry name" value="SERINE_THREONINE-PROTEIN KINASE WARTS"/>
    <property type="match status" value="1"/>
</dbReference>
<name>A0ABN7AIX0_9HEMI</name>
<evidence type="ECO:0000256" key="3">
    <source>
        <dbReference type="ARBA" id="ARBA00022527"/>
    </source>
</evidence>
<dbReference type="SUPFAM" id="SSF46934">
    <property type="entry name" value="UBA-like"/>
    <property type="match status" value="1"/>
</dbReference>
<protein>
    <recommendedName>
        <fullName evidence="2">non-specific serine/threonine protein kinase</fullName>
        <ecNumber evidence="2">2.7.11.1</ecNumber>
    </recommendedName>
</protein>
<proteinExistence type="inferred from homology"/>
<keyword evidence="12" id="KW-0732">Signal</keyword>
<feature type="region of interest" description="Disordered" evidence="11">
    <location>
        <begin position="1018"/>
        <end position="1055"/>
    </location>
</feature>
<feature type="compositionally biased region" description="Polar residues" evidence="11">
    <location>
        <begin position="360"/>
        <end position="373"/>
    </location>
</feature>
<keyword evidence="4" id="KW-0808">Transferase</keyword>
<dbReference type="CDD" id="cd21778">
    <property type="entry name" value="MobB_LATS1"/>
    <property type="match status" value="1"/>
</dbReference>
<dbReference type="CDD" id="cd05598">
    <property type="entry name" value="STKc_LATS"/>
    <property type="match status" value="1"/>
</dbReference>
<dbReference type="InterPro" id="IPR008271">
    <property type="entry name" value="Ser/Thr_kinase_AS"/>
</dbReference>
<dbReference type="EMBL" id="AP028911">
    <property type="protein sequence ID" value="BES92200.1"/>
    <property type="molecule type" value="Genomic_DNA"/>
</dbReference>
<evidence type="ECO:0000256" key="10">
    <source>
        <dbReference type="PROSITE-ProRule" id="PRU10141"/>
    </source>
</evidence>
<feature type="region of interest" description="Disordered" evidence="11">
    <location>
        <begin position="208"/>
        <end position="418"/>
    </location>
</feature>
<evidence type="ECO:0000256" key="2">
    <source>
        <dbReference type="ARBA" id="ARBA00012513"/>
    </source>
</evidence>
<evidence type="ECO:0000256" key="12">
    <source>
        <dbReference type="SAM" id="SignalP"/>
    </source>
</evidence>
<feature type="compositionally biased region" description="Low complexity" evidence="11">
    <location>
        <begin position="378"/>
        <end position="408"/>
    </location>
</feature>
<reference evidence="16 17" key="1">
    <citation type="submission" date="2023-09" db="EMBL/GenBank/DDBJ databases">
        <title>Nesidiocoris tenuis whole genome shotgun sequence.</title>
        <authorList>
            <person name="Shibata T."/>
            <person name="Shimoda M."/>
            <person name="Kobayashi T."/>
            <person name="Uehara T."/>
        </authorList>
    </citation>
    <scope>NUCLEOTIDE SEQUENCE [LARGE SCALE GENOMIC DNA]</scope>
    <source>
        <strain evidence="16 17">Japan</strain>
    </source>
</reference>
<dbReference type="PROSITE" id="PS00108">
    <property type="entry name" value="PROTEIN_KINASE_ST"/>
    <property type="match status" value="1"/>
</dbReference>
<feature type="compositionally biased region" description="Low complexity" evidence="11">
    <location>
        <begin position="457"/>
        <end position="492"/>
    </location>
</feature>
<feature type="region of interest" description="Disordered" evidence="11">
    <location>
        <begin position="443"/>
        <end position="618"/>
    </location>
</feature>
<feature type="signal peptide" evidence="12">
    <location>
        <begin position="1"/>
        <end position="18"/>
    </location>
</feature>
<accession>A0ABN7AIX0</accession>
<feature type="chain" id="PRO_5045396970" description="non-specific serine/threonine protein kinase" evidence="12">
    <location>
        <begin position="19"/>
        <end position="1101"/>
    </location>
</feature>
<feature type="compositionally biased region" description="Pro residues" evidence="11">
    <location>
        <begin position="342"/>
        <end position="358"/>
    </location>
</feature>
<evidence type="ECO:0000313" key="17">
    <source>
        <dbReference type="Proteomes" id="UP001307889"/>
    </source>
</evidence>
<dbReference type="InterPro" id="IPR000961">
    <property type="entry name" value="AGC-kinase_C"/>
</dbReference>
<comment type="catalytic activity">
    <reaction evidence="9">
        <text>L-seryl-[protein] + ATP = O-phospho-L-seryl-[protein] + ADP + H(+)</text>
        <dbReference type="Rhea" id="RHEA:17989"/>
        <dbReference type="Rhea" id="RHEA-COMP:9863"/>
        <dbReference type="Rhea" id="RHEA-COMP:11604"/>
        <dbReference type="ChEBI" id="CHEBI:15378"/>
        <dbReference type="ChEBI" id="CHEBI:29999"/>
        <dbReference type="ChEBI" id="CHEBI:30616"/>
        <dbReference type="ChEBI" id="CHEBI:83421"/>
        <dbReference type="ChEBI" id="CHEBI:456216"/>
        <dbReference type="EC" id="2.7.11.1"/>
    </reaction>
</comment>